<evidence type="ECO:0000256" key="11">
    <source>
        <dbReference type="ARBA" id="ARBA00049299"/>
    </source>
</evidence>
<comment type="catalytic activity">
    <reaction evidence="11">
        <text>L-threonyl-[protein] + ATP = O-phospho-L-threonyl-[protein] + ADP + H(+)</text>
        <dbReference type="Rhea" id="RHEA:46608"/>
        <dbReference type="Rhea" id="RHEA-COMP:11060"/>
        <dbReference type="Rhea" id="RHEA-COMP:11605"/>
        <dbReference type="ChEBI" id="CHEBI:15378"/>
        <dbReference type="ChEBI" id="CHEBI:30013"/>
        <dbReference type="ChEBI" id="CHEBI:30616"/>
        <dbReference type="ChEBI" id="CHEBI:61977"/>
        <dbReference type="ChEBI" id="CHEBI:456216"/>
        <dbReference type="EC" id="2.7.12.2"/>
    </reaction>
</comment>
<evidence type="ECO:0000256" key="6">
    <source>
        <dbReference type="ARBA" id="ARBA00022840"/>
    </source>
</evidence>
<evidence type="ECO:0000256" key="7">
    <source>
        <dbReference type="ARBA" id="ARBA00023137"/>
    </source>
</evidence>
<feature type="domain" description="Protein kinase" evidence="16">
    <location>
        <begin position="79"/>
        <end position="395"/>
    </location>
</feature>
<feature type="region of interest" description="Disordered" evidence="15">
    <location>
        <begin position="296"/>
        <end position="337"/>
    </location>
</feature>
<proteinExistence type="inferred from homology"/>
<comment type="similarity">
    <text evidence="8">Belongs to the protein kinase superfamily. STE Ser/Thr protein kinase family. MAP kinase kinase subfamily.</text>
</comment>
<evidence type="ECO:0000256" key="13">
    <source>
        <dbReference type="PROSITE-ProRule" id="PRU10141"/>
    </source>
</evidence>
<evidence type="ECO:0000256" key="14">
    <source>
        <dbReference type="RuleBase" id="RU000304"/>
    </source>
</evidence>
<dbReference type="InterPro" id="IPR008271">
    <property type="entry name" value="Ser/Thr_kinase_AS"/>
</dbReference>
<accession>A0A077ZAK0</accession>
<dbReference type="GO" id="GO:0005524">
    <property type="term" value="F:ATP binding"/>
    <property type="evidence" value="ECO:0007669"/>
    <property type="project" value="UniProtKB-UniRule"/>
</dbReference>
<evidence type="ECO:0000256" key="12">
    <source>
        <dbReference type="ARBA" id="ARBA00051693"/>
    </source>
</evidence>
<comment type="catalytic activity">
    <reaction evidence="10">
        <text>L-seryl-[protein] + ATP = O-phospho-L-seryl-[protein] + ADP + H(+)</text>
        <dbReference type="Rhea" id="RHEA:17989"/>
        <dbReference type="Rhea" id="RHEA-COMP:9863"/>
        <dbReference type="Rhea" id="RHEA-COMP:11604"/>
        <dbReference type="ChEBI" id="CHEBI:15378"/>
        <dbReference type="ChEBI" id="CHEBI:29999"/>
        <dbReference type="ChEBI" id="CHEBI:30616"/>
        <dbReference type="ChEBI" id="CHEBI:83421"/>
        <dbReference type="ChEBI" id="CHEBI:456216"/>
        <dbReference type="EC" id="2.7.12.2"/>
    </reaction>
</comment>
<evidence type="ECO:0000256" key="3">
    <source>
        <dbReference type="ARBA" id="ARBA00022679"/>
    </source>
</evidence>
<evidence type="ECO:0000313" key="18">
    <source>
        <dbReference type="Proteomes" id="UP000030665"/>
    </source>
</evidence>
<evidence type="ECO:0000256" key="10">
    <source>
        <dbReference type="ARBA" id="ARBA00049014"/>
    </source>
</evidence>
<dbReference type="GO" id="GO:0004713">
    <property type="term" value="F:protein tyrosine kinase activity"/>
    <property type="evidence" value="ECO:0007669"/>
    <property type="project" value="UniProtKB-KW"/>
</dbReference>
<evidence type="ECO:0000259" key="16">
    <source>
        <dbReference type="PROSITE" id="PS50011"/>
    </source>
</evidence>
<keyword evidence="4 13" id="KW-0547">Nucleotide-binding</keyword>
<dbReference type="SMART" id="SM00220">
    <property type="entry name" value="S_TKc"/>
    <property type="match status" value="1"/>
</dbReference>
<dbReference type="FunFam" id="1.10.510.10:FF:000115">
    <property type="entry name" value="Dual specificity mitogen-activated protein kinase kinase 1"/>
    <property type="match status" value="1"/>
</dbReference>
<evidence type="ECO:0000256" key="8">
    <source>
        <dbReference type="ARBA" id="ARBA00038035"/>
    </source>
</evidence>
<evidence type="ECO:0000256" key="9">
    <source>
        <dbReference type="ARBA" id="ARBA00038999"/>
    </source>
</evidence>
<dbReference type="FunFam" id="3.30.200.20:FF:000040">
    <property type="entry name" value="Dual specificity mitogen-activated protein kinase kinase"/>
    <property type="match status" value="1"/>
</dbReference>
<dbReference type="EMBL" id="HG806085">
    <property type="protein sequence ID" value="CDW56839.1"/>
    <property type="molecule type" value="Genomic_DNA"/>
</dbReference>
<evidence type="ECO:0000256" key="2">
    <source>
        <dbReference type="ARBA" id="ARBA00022553"/>
    </source>
</evidence>
<dbReference type="Gene3D" id="3.30.200.20">
    <property type="entry name" value="Phosphorylase Kinase, domain 1"/>
    <property type="match status" value="1"/>
</dbReference>
<gene>
    <name evidence="17" type="ORF">TTRE_0000512101</name>
</gene>
<feature type="compositionally biased region" description="Polar residues" evidence="15">
    <location>
        <begin position="20"/>
        <end position="34"/>
    </location>
</feature>
<dbReference type="PANTHER" id="PTHR47448:SF1">
    <property type="entry name" value="SERINE_THREONINE-PROTEIN KINASE STE7 HOMOLOG"/>
    <property type="match status" value="1"/>
</dbReference>
<name>A0A077ZAK0_TRITR</name>
<feature type="compositionally biased region" description="Polar residues" evidence="15">
    <location>
        <begin position="303"/>
        <end position="334"/>
    </location>
</feature>
<protein>
    <recommendedName>
        <fullName evidence="9">mitogen-activated protein kinase kinase</fullName>
        <ecNumber evidence="9">2.7.12.2</ecNumber>
    </recommendedName>
</protein>
<evidence type="ECO:0000256" key="4">
    <source>
        <dbReference type="ARBA" id="ARBA00022741"/>
    </source>
</evidence>
<dbReference type="STRING" id="36087.A0A077ZAK0"/>
<evidence type="ECO:0000256" key="5">
    <source>
        <dbReference type="ARBA" id="ARBA00022777"/>
    </source>
</evidence>
<dbReference type="PROSITE" id="PS50011">
    <property type="entry name" value="PROTEIN_KINASE_DOM"/>
    <property type="match status" value="1"/>
</dbReference>
<keyword evidence="1 14" id="KW-0723">Serine/threonine-protein kinase</keyword>
<feature type="region of interest" description="Disordered" evidence="15">
    <location>
        <begin position="13"/>
        <end position="34"/>
    </location>
</feature>
<keyword evidence="18" id="KW-1185">Reference proteome</keyword>
<dbReference type="Gene3D" id="1.10.510.10">
    <property type="entry name" value="Transferase(Phosphotransferase) domain 1"/>
    <property type="match status" value="1"/>
</dbReference>
<dbReference type="InterPro" id="IPR011009">
    <property type="entry name" value="Kinase-like_dom_sf"/>
</dbReference>
<dbReference type="PANTHER" id="PTHR47448">
    <property type="entry name" value="DUAL SPECIFICITY MITOGEN-ACTIVATED PROTEIN KINASE KINASE DSOR1-LIKE PROTEIN"/>
    <property type="match status" value="1"/>
</dbReference>
<feature type="binding site" evidence="13">
    <location>
        <position position="108"/>
    </location>
    <ligand>
        <name>ATP</name>
        <dbReference type="ChEBI" id="CHEBI:30616"/>
    </ligand>
</feature>
<dbReference type="InterPro" id="IPR050915">
    <property type="entry name" value="MAP_kinase_kinase"/>
</dbReference>
<keyword evidence="5" id="KW-0418">Kinase</keyword>
<reference evidence="17" key="2">
    <citation type="submission" date="2014-03" db="EMBL/GenBank/DDBJ databases">
        <title>The whipworm genome and dual-species transcriptomics of an intimate host-pathogen interaction.</title>
        <authorList>
            <person name="Foth B.J."/>
            <person name="Tsai I.J."/>
            <person name="Reid A.J."/>
            <person name="Bancroft A.J."/>
            <person name="Nichol S."/>
            <person name="Tracey A."/>
            <person name="Holroyd N."/>
            <person name="Cotton J.A."/>
            <person name="Stanley E.J."/>
            <person name="Zarowiecki M."/>
            <person name="Liu J.Z."/>
            <person name="Huckvale T."/>
            <person name="Cooper P.J."/>
            <person name="Grencis R.K."/>
            <person name="Berriman M."/>
        </authorList>
    </citation>
    <scope>NUCLEOTIDE SEQUENCE [LARGE SCALE GENOMIC DNA]</scope>
</reference>
<dbReference type="PROSITE" id="PS00108">
    <property type="entry name" value="PROTEIN_KINASE_ST"/>
    <property type="match status" value="1"/>
</dbReference>
<dbReference type="InterPro" id="IPR017441">
    <property type="entry name" value="Protein_kinase_ATP_BS"/>
</dbReference>
<keyword evidence="3" id="KW-0808">Transferase</keyword>
<dbReference type="Proteomes" id="UP000030665">
    <property type="component" value="Unassembled WGS sequence"/>
</dbReference>
<evidence type="ECO:0000256" key="15">
    <source>
        <dbReference type="SAM" id="MobiDB-lite"/>
    </source>
</evidence>
<dbReference type="GO" id="GO:0004674">
    <property type="term" value="F:protein serine/threonine kinase activity"/>
    <property type="evidence" value="ECO:0007669"/>
    <property type="project" value="UniProtKB-KW"/>
</dbReference>
<dbReference type="EC" id="2.7.12.2" evidence="9"/>
<dbReference type="SUPFAM" id="SSF56112">
    <property type="entry name" value="Protein kinase-like (PK-like)"/>
    <property type="match status" value="1"/>
</dbReference>
<comment type="catalytic activity">
    <reaction evidence="12">
        <text>L-tyrosyl-[protein] + ATP = O-phospho-L-tyrosyl-[protein] + ADP + H(+)</text>
        <dbReference type="Rhea" id="RHEA:10596"/>
        <dbReference type="Rhea" id="RHEA-COMP:10136"/>
        <dbReference type="Rhea" id="RHEA-COMP:20101"/>
        <dbReference type="ChEBI" id="CHEBI:15378"/>
        <dbReference type="ChEBI" id="CHEBI:30616"/>
        <dbReference type="ChEBI" id="CHEBI:46858"/>
        <dbReference type="ChEBI" id="CHEBI:61978"/>
        <dbReference type="ChEBI" id="CHEBI:456216"/>
        <dbReference type="EC" id="2.7.12.2"/>
    </reaction>
</comment>
<sequence>MTALGKVRNIKGLTLPPTVTEDSNAQEQNPPITETEKLNSPFNIEQELEQICLTDVQRKRMQQWFIEKQKIGELNGDELEKISELGYGNGGVVMKVRHKPSGIIMARKLIHLEVKPSTRNQIIKELKVLHYCNSPYIVGFYGAFYSDGEISMCMEYMDGLSLDIVLKKTGRFAEQILGKISIAVLNGLQYLKEKLNILHRDVKPSNILVNSQGEIKLCDFGVSGQLINSMANSFVGTRSYMAPERLTGSHYSIQSDIWSFGLSLIELAIGKYPIPVPDSTEFARIFGKNADDLYGSEEKRSVSSRNDGASSKSAGLSAQSWPNRLPSAGQSPAPANSGPKTMAIFELLDYIVNEPPPVLPKGLMSDEFTDFVEKCLRKSPQERANVKTLLHHPYIERSKQEVIDFAGWVREMIGRKLPDEGN</sequence>
<dbReference type="InterPro" id="IPR000719">
    <property type="entry name" value="Prot_kinase_dom"/>
</dbReference>
<evidence type="ECO:0000256" key="1">
    <source>
        <dbReference type="ARBA" id="ARBA00022527"/>
    </source>
</evidence>
<organism evidence="17 18">
    <name type="scientific">Trichuris trichiura</name>
    <name type="common">Whipworm</name>
    <name type="synonym">Trichocephalus trichiurus</name>
    <dbReference type="NCBI Taxonomy" id="36087"/>
    <lineage>
        <taxon>Eukaryota</taxon>
        <taxon>Metazoa</taxon>
        <taxon>Ecdysozoa</taxon>
        <taxon>Nematoda</taxon>
        <taxon>Enoplea</taxon>
        <taxon>Dorylaimia</taxon>
        <taxon>Trichinellida</taxon>
        <taxon>Trichuridae</taxon>
        <taxon>Trichuris</taxon>
    </lineage>
</organism>
<keyword evidence="7" id="KW-0829">Tyrosine-protein kinase</keyword>
<reference evidence="17" key="1">
    <citation type="submission" date="2014-01" db="EMBL/GenBank/DDBJ databases">
        <authorList>
            <person name="Aslett M."/>
        </authorList>
    </citation>
    <scope>NUCLEOTIDE SEQUENCE</scope>
</reference>
<keyword evidence="6 13" id="KW-0067">ATP-binding</keyword>
<evidence type="ECO:0000313" key="17">
    <source>
        <dbReference type="EMBL" id="CDW56839.1"/>
    </source>
</evidence>
<dbReference type="OrthoDB" id="10252354at2759"/>
<keyword evidence="2" id="KW-0597">Phosphoprotein</keyword>
<dbReference type="GO" id="GO:0004708">
    <property type="term" value="F:MAP kinase kinase activity"/>
    <property type="evidence" value="ECO:0007669"/>
    <property type="project" value="UniProtKB-EC"/>
</dbReference>
<dbReference type="Pfam" id="PF00069">
    <property type="entry name" value="Pkinase"/>
    <property type="match status" value="1"/>
</dbReference>
<dbReference type="AlphaFoldDB" id="A0A077ZAK0"/>
<dbReference type="PROSITE" id="PS00107">
    <property type="entry name" value="PROTEIN_KINASE_ATP"/>
    <property type="match status" value="1"/>
</dbReference>